<comment type="caution">
    <text evidence="3">The sequence shown here is derived from an EMBL/GenBank/DDBJ whole genome shotgun (WGS) entry which is preliminary data.</text>
</comment>
<accession>A0ABV8EKX4</accession>
<dbReference type="InterPro" id="IPR026444">
    <property type="entry name" value="Secre_tail"/>
</dbReference>
<dbReference type="RefSeq" id="WP_241292963.1">
    <property type="nucleotide sequence ID" value="NZ_JAKZGR010000004.1"/>
</dbReference>
<gene>
    <name evidence="3" type="ORF">ACFOUP_06370</name>
</gene>
<evidence type="ECO:0000313" key="4">
    <source>
        <dbReference type="Proteomes" id="UP001595766"/>
    </source>
</evidence>
<proteinExistence type="predicted"/>
<keyword evidence="1" id="KW-0812">Transmembrane</keyword>
<keyword evidence="1" id="KW-0472">Membrane</keyword>
<name>A0ABV8EKX4_9BACT</name>
<feature type="transmembrane region" description="Helical" evidence="1">
    <location>
        <begin position="21"/>
        <end position="43"/>
    </location>
</feature>
<dbReference type="Proteomes" id="UP001595766">
    <property type="component" value="Unassembled WGS sequence"/>
</dbReference>
<evidence type="ECO:0000256" key="1">
    <source>
        <dbReference type="SAM" id="Phobius"/>
    </source>
</evidence>
<feature type="domain" description="Secretion system C-terminal sorting" evidence="2">
    <location>
        <begin position="698"/>
        <end position="773"/>
    </location>
</feature>
<evidence type="ECO:0000313" key="3">
    <source>
        <dbReference type="EMBL" id="MFC3975993.1"/>
    </source>
</evidence>
<reference evidence="4" key="1">
    <citation type="journal article" date="2019" name="Int. J. Syst. Evol. Microbiol.">
        <title>The Global Catalogue of Microorganisms (GCM) 10K type strain sequencing project: providing services to taxonomists for standard genome sequencing and annotation.</title>
        <authorList>
            <consortium name="The Broad Institute Genomics Platform"/>
            <consortium name="The Broad Institute Genome Sequencing Center for Infectious Disease"/>
            <person name="Wu L."/>
            <person name="Ma J."/>
        </authorList>
    </citation>
    <scope>NUCLEOTIDE SEQUENCE [LARGE SCALE GENOMIC DNA]</scope>
    <source>
        <strain evidence="4">CECT 8551</strain>
    </source>
</reference>
<sequence length="774" mass="85301">MLVFFEKHTYAAWYFCKIRMYRIILLILCSVITHVSVFGQIALQAGDFRTIASGDFDNPAIWETWNGTAWAAAVQKPEVGNNIFIDFQNEVRITGNESVNSVFLNAEGSTGRKLNLQTHDLNVFGSLNLMARSGTDYSLISSSTGITVADWIYPLLGRIVFRGTSRTVVTSASWSAQNTRSNFTVVFDPDPDQTLTVNAPFKAGRFIIASGSVIQGNSPTCSIFSFNSDPVFLPGLPFGEFIIESGASLISNCSGPTNPIIRRSGSLPASLFQIQDGANLTLGGNIPYLESSSLNLEGTVQYISNTGTQQMMQSSMAGTENPTNYHNLSFANGATKVLRPALSVSGNLSRVSGSIPQEPTGGTSLTFTGNANQQVNGWPLDLTNITVNKPSGTIRLDNDLRVKNNLTMTSGRIDFGDNNLFINTAGTGNYSFTNGSWLNLANLHYNQIPSTLSVGNATFPFEDRYQGGIRAVQLLGNSPGGDMHIRYTEIPGSNWDPDFNDNDGTPIMYELNSYFQIFTTSSSSSALTMRISADNLIVDDVDDLRITASGQAAEGTHLPGEAPLWARRNLVFGDLDQNIFTIGSYRVLSILPLKWVDINGSQEGSTVTISWQVAQENHNRLFEVEESKDNVLNFEKVGQIPSLGDFDSLRTYQFSFTTKYSSLTRYYRIKQVDENGDYSYSSVIKLSGHRIKHERPMVYPNPLTKQSTLQIQLPSHFDQSLTKIMLIDPLGEVILESSSTSFQNLLSQKTLKTGLYLIQIQHGYEIVVEKLWVR</sequence>
<keyword evidence="1" id="KW-1133">Transmembrane helix</keyword>
<dbReference type="EMBL" id="JBHSAV010000017">
    <property type="protein sequence ID" value="MFC3975993.1"/>
    <property type="molecule type" value="Genomic_DNA"/>
</dbReference>
<keyword evidence="4" id="KW-1185">Reference proteome</keyword>
<protein>
    <submittedName>
        <fullName evidence="3">T9SS type A sorting domain-containing protein</fullName>
    </submittedName>
</protein>
<dbReference type="Pfam" id="PF18962">
    <property type="entry name" value="Por_Secre_tail"/>
    <property type="match status" value="1"/>
</dbReference>
<dbReference type="NCBIfam" id="TIGR04183">
    <property type="entry name" value="Por_Secre_tail"/>
    <property type="match status" value="1"/>
</dbReference>
<organism evidence="3 4">
    <name type="scientific">Belliella kenyensis</name>
    <dbReference type="NCBI Taxonomy" id="1472724"/>
    <lineage>
        <taxon>Bacteria</taxon>
        <taxon>Pseudomonadati</taxon>
        <taxon>Bacteroidota</taxon>
        <taxon>Cytophagia</taxon>
        <taxon>Cytophagales</taxon>
        <taxon>Cyclobacteriaceae</taxon>
        <taxon>Belliella</taxon>
    </lineage>
</organism>
<evidence type="ECO:0000259" key="2">
    <source>
        <dbReference type="Pfam" id="PF18962"/>
    </source>
</evidence>